<sequence length="247" mass="28075">MSSDLLSSLRLDSNTPNKIFTVKEINNCDSSFIVSSFLSHWIKNKNAVLIVSTHNSLRHYQLVGLKMNYNLQRCIDAGIVIFYNLGDDAVSSLMRNEQNVLKNHFTKIKEKIQKLQETYSDINIVFDGISHLFDLNFSLSDVNNFCNNVIKLSRCLENSCVLFHCNMSNEDDVTYLMANLLSHKANTTLEVENLPSGLSADVSGHLVIKYPGMKFQDDHMFALEYRSAKFLFKLFDRGVKLFAPGTV</sequence>
<gene>
    <name evidence="4" type="ORF">ABMA28_014967</name>
</gene>
<proteinExistence type="inferred from homology"/>
<organism evidence="4 5">
    <name type="scientific">Loxostege sticticalis</name>
    <name type="common">Beet webworm moth</name>
    <dbReference type="NCBI Taxonomy" id="481309"/>
    <lineage>
        <taxon>Eukaryota</taxon>
        <taxon>Metazoa</taxon>
        <taxon>Ecdysozoa</taxon>
        <taxon>Arthropoda</taxon>
        <taxon>Hexapoda</taxon>
        <taxon>Insecta</taxon>
        <taxon>Pterygota</taxon>
        <taxon>Neoptera</taxon>
        <taxon>Endopterygota</taxon>
        <taxon>Lepidoptera</taxon>
        <taxon>Glossata</taxon>
        <taxon>Ditrysia</taxon>
        <taxon>Pyraloidea</taxon>
        <taxon>Crambidae</taxon>
        <taxon>Pyraustinae</taxon>
        <taxon>Loxostege</taxon>
    </lineage>
</organism>
<dbReference type="PANTHER" id="PTHR16184">
    <property type="entry name" value="ELONGATOR COMPLEX PROTEIN 6"/>
    <property type="match status" value="1"/>
</dbReference>
<comment type="caution">
    <text evidence="4">The sequence shown here is derived from an EMBL/GenBank/DDBJ whole genome shotgun (WGS) entry which is preliminary data.</text>
</comment>
<reference evidence="4 5" key="1">
    <citation type="submission" date="2024-06" db="EMBL/GenBank/DDBJ databases">
        <title>A chromosome-level genome assembly of beet webworm, Loxostege sticticalis.</title>
        <authorList>
            <person name="Zhang Y."/>
        </authorList>
    </citation>
    <scope>NUCLEOTIDE SEQUENCE [LARGE SCALE GENOMIC DNA]</scope>
    <source>
        <strain evidence="4">AQ028</strain>
        <tissue evidence="4">Male pupae</tissue>
    </source>
</reference>
<dbReference type="CDD" id="cd19495">
    <property type="entry name" value="Elp6"/>
    <property type="match status" value="1"/>
</dbReference>
<protein>
    <recommendedName>
        <fullName evidence="3">Elongator complex protein 6</fullName>
    </recommendedName>
</protein>
<dbReference type="Proteomes" id="UP001549921">
    <property type="component" value="Unassembled WGS sequence"/>
</dbReference>
<accession>A0ABD0TDS6</accession>
<dbReference type="InterPro" id="IPR018627">
    <property type="entry name" value="ELP6"/>
</dbReference>
<dbReference type="InterPro" id="IPR027417">
    <property type="entry name" value="P-loop_NTPase"/>
</dbReference>
<evidence type="ECO:0000313" key="4">
    <source>
        <dbReference type="EMBL" id="KAL0841233.1"/>
    </source>
</evidence>
<name>A0ABD0TDS6_LOXSC</name>
<dbReference type="PANTHER" id="PTHR16184:SF6">
    <property type="entry name" value="ELONGATOR COMPLEX PROTEIN 6"/>
    <property type="match status" value="1"/>
</dbReference>
<evidence type="ECO:0000313" key="5">
    <source>
        <dbReference type="Proteomes" id="UP001549921"/>
    </source>
</evidence>
<comment type="similarity">
    <text evidence="2">Belongs to the ELP6 family.</text>
</comment>
<dbReference type="EMBL" id="JBEDNZ010000006">
    <property type="protein sequence ID" value="KAL0841233.1"/>
    <property type="molecule type" value="Genomic_DNA"/>
</dbReference>
<dbReference type="Pfam" id="PF09807">
    <property type="entry name" value="ELP6"/>
    <property type="match status" value="1"/>
</dbReference>
<comment type="pathway">
    <text evidence="1">tRNA modification; 5-methoxycarbonylmethyl-2-thiouridine-tRNA biosynthesis.</text>
</comment>
<evidence type="ECO:0000256" key="2">
    <source>
        <dbReference type="ARBA" id="ARBA00008837"/>
    </source>
</evidence>
<dbReference type="AlphaFoldDB" id="A0ABD0TDS6"/>
<evidence type="ECO:0000256" key="1">
    <source>
        <dbReference type="ARBA" id="ARBA00005043"/>
    </source>
</evidence>
<dbReference type="Gene3D" id="3.40.50.300">
    <property type="entry name" value="P-loop containing nucleotide triphosphate hydrolases"/>
    <property type="match status" value="1"/>
</dbReference>
<evidence type="ECO:0000256" key="3">
    <source>
        <dbReference type="ARBA" id="ARBA00020263"/>
    </source>
</evidence>